<keyword evidence="4" id="KW-0443">Lipid metabolism</keyword>
<name>A0A2C6KXP0_9APIC</name>
<dbReference type="InterPro" id="IPR014748">
    <property type="entry name" value="Enoyl-CoA_hydra_C"/>
</dbReference>
<evidence type="ECO:0000256" key="6">
    <source>
        <dbReference type="SAM" id="MobiDB-lite"/>
    </source>
</evidence>
<feature type="region of interest" description="Disordered" evidence="6">
    <location>
        <begin position="329"/>
        <end position="377"/>
    </location>
</feature>
<dbReference type="Gene3D" id="1.10.12.10">
    <property type="entry name" value="Lyase 2-enoyl-coa Hydratase, Chain A, domain 2"/>
    <property type="match status" value="1"/>
</dbReference>
<dbReference type="EMBL" id="MIGC01002668">
    <property type="protein sequence ID" value="PHJ20653.1"/>
    <property type="molecule type" value="Genomic_DNA"/>
</dbReference>
<evidence type="ECO:0000256" key="2">
    <source>
        <dbReference type="ARBA" id="ARBA00005254"/>
    </source>
</evidence>
<keyword evidence="3" id="KW-0276">Fatty acid metabolism</keyword>
<dbReference type="AlphaFoldDB" id="A0A2C6KXP0"/>
<evidence type="ECO:0000256" key="5">
    <source>
        <dbReference type="ARBA" id="ARBA00023235"/>
    </source>
</evidence>
<evidence type="ECO:0000256" key="4">
    <source>
        <dbReference type="ARBA" id="ARBA00023098"/>
    </source>
</evidence>
<dbReference type="Pfam" id="PF00378">
    <property type="entry name" value="ECH_1"/>
    <property type="match status" value="2"/>
</dbReference>
<reference evidence="7 8" key="1">
    <citation type="journal article" date="2017" name="Int. J. Parasitol.">
        <title>The genome of the protozoan parasite Cystoisospora suis and a reverse vaccinology approach to identify vaccine candidates.</title>
        <authorList>
            <person name="Palmieri N."/>
            <person name="Shrestha A."/>
            <person name="Ruttkowski B."/>
            <person name="Beck T."/>
            <person name="Vogl C."/>
            <person name="Tomley F."/>
            <person name="Blake D.P."/>
            <person name="Joachim A."/>
        </authorList>
    </citation>
    <scope>NUCLEOTIDE SEQUENCE [LARGE SCALE GENOMIC DNA]</scope>
    <source>
        <strain evidence="7 8">Wien I</strain>
    </source>
</reference>
<comment type="similarity">
    <text evidence="2">Belongs to the enoyl-CoA hydratase/isomerase family.</text>
</comment>
<dbReference type="RefSeq" id="XP_067922339.1">
    <property type="nucleotide sequence ID" value="XM_068065690.1"/>
</dbReference>
<organism evidence="7 8">
    <name type="scientific">Cystoisospora suis</name>
    <dbReference type="NCBI Taxonomy" id="483139"/>
    <lineage>
        <taxon>Eukaryota</taxon>
        <taxon>Sar</taxon>
        <taxon>Alveolata</taxon>
        <taxon>Apicomplexa</taxon>
        <taxon>Conoidasida</taxon>
        <taxon>Coccidia</taxon>
        <taxon>Eucoccidiorida</taxon>
        <taxon>Eimeriorina</taxon>
        <taxon>Sarcocystidae</taxon>
        <taxon>Cystoisospora</taxon>
    </lineage>
</organism>
<accession>A0A2C6KXP0</accession>
<feature type="compositionally biased region" description="Basic and acidic residues" evidence="6">
    <location>
        <begin position="344"/>
        <end position="377"/>
    </location>
</feature>
<sequence>MEKDLQILRDFSTADLRCLKVERHSLSSSSSTKRPEKEKEEKEQVLQKKDGEDKKNLSHVYEVRLCRPEHRNAMDETFWREIELTFTYLDALPTCRCILLTSEGPVFTSGLNLEYAKRIFFFSSSSSSVTIENAGDILPERSSLHRDPARQAYHLRRYVRYLQGVFTCIERCGKPVIACIDGPCIGSGVDMICACDIRLSTRNTYFSIKEIDIGLAADVGTLQRLPRLIGHDGWIRELAYTGRSFTAEEAYQHGFLNFIADDRSEMRERALDLALSISSKTPIGILGIKHTLNYTTRRSIDQELDSQAIWNSSMLQTQDIPIAISSSISLRGRPSSSRGSSIPGEKEEKKKQDRKGGEEEEEKHLDKKKKEIKSAKKENIPLGKKLPVFACL</sequence>
<dbReference type="InterPro" id="IPR045002">
    <property type="entry name" value="Ech1-like"/>
</dbReference>
<dbReference type="InterPro" id="IPR029045">
    <property type="entry name" value="ClpP/crotonase-like_dom_sf"/>
</dbReference>
<gene>
    <name evidence="7" type="ORF">CSUI_005514</name>
</gene>
<dbReference type="GO" id="GO:0006635">
    <property type="term" value="P:fatty acid beta-oxidation"/>
    <property type="evidence" value="ECO:0007669"/>
    <property type="project" value="UniProtKB-UniPathway"/>
</dbReference>
<dbReference type="VEuPathDB" id="ToxoDB:CSUI_005514"/>
<evidence type="ECO:0000256" key="3">
    <source>
        <dbReference type="ARBA" id="ARBA00022832"/>
    </source>
</evidence>
<dbReference type="PANTHER" id="PTHR43149:SF1">
    <property type="entry name" value="DELTA(3,5)-DELTA(2,4)-DIENOYL-COA ISOMERASE, MITOCHONDRIAL"/>
    <property type="match status" value="1"/>
</dbReference>
<dbReference type="UniPathway" id="UPA00659"/>
<dbReference type="PANTHER" id="PTHR43149">
    <property type="entry name" value="ENOYL-COA HYDRATASE"/>
    <property type="match status" value="1"/>
</dbReference>
<protein>
    <submittedName>
        <fullName evidence="7">Enoyl-hydratase isomerase family protein</fullName>
    </submittedName>
</protein>
<comment type="caution">
    <text evidence="7">The sequence shown here is derived from an EMBL/GenBank/DDBJ whole genome shotgun (WGS) entry which is preliminary data.</text>
</comment>
<dbReference type="Proteomes" id="UP000221165">
    <property type="component" value="Unassembled WGS sequence"/>
</dbReference>
<dbReference type="GO" id="GO:0051750">
    <property type="term" value="F:delta(3,5)-delta(2,4)-dienoyl-CoA isomerase activity"/>
    <property type="evidence" value="ECO:0007669"/>
    <property type="project" value="TreeGrafter"/>
</dbReference>
<evidence type="ECO:0000313" key="8">
    <source>
        <dbReference type="Proteomes" id="UP000221165"/>
    </source>
</evidence>
<dbReference type="SUPFAM" id="SSF52096">
    <property type="entry name" value="ClpP/crotonase"/>
    <property type="match status" value="1"/>
</dbReference>
<evidence type="ECO:0000256" key="1">
    <source>
        <dbReference type="ARBA" id="ARBA00005005"/>
    </source>
</evidence>
<dbReference type="InterPro" id="IPR001753">
    <property type="entry name" value="Enoyl-CoA_hydra/iso"/>
</dbReference>
<comment type="pathway">
    <text evidence="1">Lipid metabolism; fatty acid beta-oxidation.</text>
</comment>
<proteinExistence type="inferred from homology"/>
<feature type="compositionally biased region" description="Basic and acidic residues" evidence="6">
    <location>
        <begin position="33"/>
        <end position="51"/>
    </location>
</feature>
<feature type="compositionally biased region" description="Low complexity" evidence="6">
    <location>
        <begin position="329"/>
        <end position="343"/>
    </location>
</feature>
<feature type="region of interest" description="Disordered" evidence="6">
    <location>
        <begin position="23"/>
        <end position="51"/>
    </location>
</feature>
<keyword evidence="8" id="KW-1185">Reference proteome</keyword>
<dbReference type="GO" id="GO:0005739">
    <property type="term" value="C:mitochondrion"/>
    <property type="evidence" value="ECO:0007669"/>
    <property type="project" value="TreeGrafter"/>
</dbReference>
<dbReference type="OrthoDB" id="14970at2759"/>
<dbReference type="GeneID" id="94428901"/>
<keyword evidence="5 7" id="KW-0413">Isomerase</keyword>
<dbReference type="CDD" id="cd06558">
    <property type="entry name" value="crotonase-like"/>
    <property type="match status" value="1"/>
</dbReference>
<evidence type="ECO:0000313" key="7">
    <source>
        <dbReference type="EMBL" id="PHJ20653.1"/>
    </source>
</evidence>
<dbReference type="Gene3D" id="3.90.226.10">
    <property type="entry name" value="2-enoyl-CoA Hydratase, Chain A, domain 1"/>
    <property type="match status" value="1"/>
</dbReference>